<accession>A0AAF0YK34</accession>
<name>A0AAF0YK34_9STAP</name>
<gene>
    <name evidence="1" type="ORF">CJ229_003860</name>
</gene>
<keyword evidence="2" id="KW-1185">Reference proteome</keyword>
<dbReference type="EMBL" id="CP136964">
    <property type="protein sequence ID" value="WOS96855.1"/>
    <property type="molecule type" value="Genomic_DNA"/>
</dbReference>
<evidence type="ECO:0000313" key="2">
    <source>
        <dbReference type="Proteomes" id="UP000243626"/>
    </source>
</evidence>
<sequence length="170" mass="20819">MKHYYFEVERRHRESHVYITNEASQKIGEIILNPREKFDKEHSFLFRYRDGESYFLGLRQRRFKDMNVARYELFTDDEKFKFKERKIHNIMNFRVDGVIDDSNYSFTERVANTLEMVKEGVTIGRITEDEIVVNDHTLRVEESVLFLMYFMFKLYKREPVSFKKYLYNMG</sequence>
<dbReference type="AlphaFoldDB" id="A0AAF0YK34"/>
<dbReference type="RefSeq" id="WP_068128724.1">
    <property type="nucleotide sequence ID" value="NZ_CP136964.1"/>
</dbReference>
<dbReference type="KEGG" id="nmy:CJ229_003860"/>
<dbReference type="Proteomes" id="UP000243626">
    <property type="component" value="Chromosome"/>
</dbReference>
<evidence type="ECO:0000313" key="1">
    <source>
        <dbReference type="EMBL" id="WOS96855.1"/>
    </source>
</evidence>
<proteinExistence type="predicted"/>
<organism evidence="1 2">
    <name type="scientific">Nosocomiicoccus massiliensis</name>
    <dbReference type="NCBI Taxonomy" id="1232430"/>
    <lineage>
        <taxon>Bacteria</taxon>
        <taxon>Bacillati</taxon>
        <taxon>Bacillota</taxon>
        <taxon>Bacilli</taxon>
        <taxon>Bacillales</taxon>
        <taxon>Staphylococcaceae</taxon>
        <taxon>Nosocomiicoccus</taxon>
    </lineage>
</organism>
<protein>
    <submittedName>
        <fullName evidence="1">Uncharacterized protein</fullName>
    </submittedName>
</protein>
<reference evidence="2" key="1">
    <citation type="submission" date="2017-09" db="EMBL/GenBank/DDBJ databases">
        <title>Bacterial strain isolated from the female urinary microbiota.</title>
        <authorList>
            <person name="Thomas-White K."/>
            <person name="Kumar N."/>
            <person name="Forster S."/>
            <person name="Putonti C."/>
            <person name="Lawley T."/>
            <person name="Wolfe A.J."/>
        </authorList>
    </citation>
    <scope>NUCLEOTIDE SEQUENCE [LARGE SCALE GENOMIC DNA]</scope>
    <source>
        <strain evidence="2">UMB0959</strain>
    </source>
</reference>